<accession>A0A8J2Z5A6</accession>
<evidence type="ECO:0000256" key="8">
    <source>
        <dbReference type="SAM" id="Phobius"/>
    </source>
</evidence>
<keyword evidence="6 8" id="KW-1133">Transmembrane helix</keyword>
<evidence type="ECO:0000256" key="5">
    <source>
        <dbReference type="ARBA" id="ARBA00022692"/>
    </source>
</evidence>
<dbReference type="GO" id="GO:0005886">
    <property type="term" value="C:plasma membrane"/>
    <property type="evidence" value="ECO:0007669"/>
    <property type="project" value="UniProtKB-SubCell"/>
</dbReference>
<dbReference type="Proteomes" id="UP000636949">
    <property type="component" value="Unassembled WGS sequence"/>
</dbReference>
<evidence type="ECO:0000313" key="9">
    <source>
        <dbReference type="EMBL" id="GGG00626.1"/>
    </source>
</evidence>
<evidence type="ECO:0000256" key="4">
    <source>
        <dbReference type="ARBA" id="ARBA00022475"/>
    </source>
</evidence>
<dbReference type="AlphaFoldDB" id="A0A8J2Z5A6"/>
<protein>
    <submittedName>
        <fullName evidence="9">Choline transporter</fullName>
    </submittedName>
</protein>
<dbReference type="OrthoDB" id="9775735at2"/>
<sequence length="662" mass="74011">MSRQKGAYAPVFYPSIILIVLFALIGVLWPEHAKLFFANIQSWLTLQTGWLYILGMAIFVCLCIFLMVSRLGDIKLGPDHSLPEHSSISWFAMLFAAGMGIGLMFFSVAEPLQHYLSPPDVSTSNSILAAKDAMNVTFFHWGLQAWSVYAIVGLALAYFSYRHKLPLLPRSVLYPLIGKRIYGVIGHVVDVFAILGTMFGIATSLGLGATQVNAGLHFLFNVPVNVPVQTILIIIITLIATASVALGLEKGIKLLSNFNIIVAVLLLLFVLFLGGFTSLLQAFVQNTGSYLSSIVNKTFNLYAYENKQGWLSGWTLFYWGWWIAWSPFVGMFIAKVSKGRTIREFLVGVLFIPTGFTFLWLSVFGNSAINLVLHDQSMALVQAVQHNIPVALFEFLQHFPLSSITSILALILLVTFFVTSADSGSLVIDIIATANAKKSIVWQRIFWSLLEGFLAISLLYSGGLAALQTATIASAFPFLIVLFFMCIALVKALREDYLRLSSIKTHSTAVQYTSANSSWQQRLDGLLMLPNRVQALTFLRQVVQPAIEKVGARIRKELEVQMVMDEDKVRLLIPKSDDIDFVYSVHIRAFALPSYAEDDGDNEQDKDKQEKHYYRAEVFLEHGGQQYDIMGYTEEQVIADILTQYEKHLYYIHVSNADRALI</sequence>
<feature type="transmembrane region" description="Helical" evidence="8">
    <location>
        <begin position="88"/>
        <end position="109"/>
    </location>
</feature>
<feature type="transmembrane region" description="Helical" evidence="8">
    <location>
        <begin position="49"/>
        <end position="68"/>
    </location>
</feature>
<keyword evidence="7 8" id="KW-0472">Membrane</keyword>
<dbReference type="NCBIfam" id="NF007399">
    <property type="entry name" value="PRK09928.1"/>
    <property type="match status" value="1"/>
</dbReference>
<dbReference type="PANTHER" id="PTHR30047">
    <property type="entry name" value="HIGH-AFFINITY CHOLINE TRANSPORT PROTEIN-RELATED"/>
    <property type="match status" value="1"/>
</dbReference>
<feature type="transmembrane region" description="Helical" evidence="8">
    <location>
        <begin position="226"/>
        <end position="248"/>
    </location>
</feature>
<dbReference type="NCBIfam" id="TIGR00842">
    <property type="entry name" value="bcct"/>
    <property type="match status" value="1"/>
</dbReference>
<feature type="transmembrane region" description="Helical" evidence="8">
    <location>
        <begin position="345"/>
        <end position="363"/>
    </location>
</feature>
<dbReference type="EMBL" id="BMJS01000020">
    <property type="protein sequence ID" value="GGG00626.1"/>
    <property type="molecule type" value="Genomic_DNA"/>
</dbReference>
<evidence type="ECO:0000256" key="2">
    <source>
        <dbReference type="ARBA" id="ARBA00005658"/>
    </source>
</evidence>
<gene>
    <name evidence="9" type="ORF">GCM10010995_17470</name>
</gene>
<reference evidence="9" key="1">
    <citation type="journal article" date="2014" name="Int. J. Syst. Evol. Microbiol.">
        <title>Complete genome sequence of Corynebacterium casei LMG S-19264T (=DSM 44701T), isolated from a smear-ripened cheese.</title>
        <authorList>
            <consortium name="US DOE Joint Genome Institute (JGI-PGF)"/>
            <person name="Walter F."/>
            <person name="Albersmeier A."/>
            <person name="Kalinowski J."/>
            <person name="Ruckert C."/>
        </authorList>
    </citation>
    <scope>NUCLEOTIDE SEQUENCE</scope>
    <source>
        <strain evidence="9">CGMCC 1.15758</strain>
    </source>
</reference>
<name>A0A8J2Z5A6_9GAMM</name>
<keyword evidence="5 8" id="KW-0812">Transmembrane</keyword>
<dbReference type="RefSeq" id="WP_117003022.1">
    <property type="nucleotide sequence ID" value="NZ_BMJS01000020.1"/>
</dbReference>
<feature type="transmembrane region" description="Helical" evidence="8">
    <location>
        <begin position="407"/>
        <end position="433"/>
    </location>
</feature>
<feature type="transmembrane region" description="Helical" evidence="8">
    <location>
        <begin position="316"/>
        <end position="333"/>
    </location>
</feature>
<proteinExistence type="inferred from homology"/>
<evidence type="ECO:0000256" key="6">
    <source>
        <dbReference type="ARBA" id="ARBA00022989"/>
    </source>
</evidence>
<comment type="similarity">
    <text evidence="2">Belongs to the BCCT transporter (TC 2.A.15) family.</text>
</comment>
<evidence type="ECO:0000256" key="3">
    <source>
        <dbReference type="ARBA" id="ARBA00022448"/>
    </source>
</evidence>
<dbReference type="InterPro" id="IPR018093">
    <property type="entry name" value="BCCT_CS"/>
</dbReference>
<feature type="transmembrane region" description="Helical" evidence="8">
    <location>
        <begin position="138"/>
        <end position="161"/>
    </location>
</feature>
<dbReference type="Pfam" id="PF02028">
    <property type="entry name" value="BCCT"/>
    <property type="match status" value="1"/>
</dbReference>
<comment type="caution">
    <text evidence="9">The sequence shown here is derived from an EMBL/GenBank/DDBJ whole genome shotgun (WGS) entry which is preliminary data.</text>
</comment>
<evidence type="ECO:0000256" key="7">
    <source>
        <dbReference type="ARBA" id="ARBA00023136"/>
    </source>
</evidence>
<feature type="transmembrane region" description="Helical" evidence="8">
    <location>
        <begin position="472"/>
        <end position="493"/>
    </location>
</feature>
<comment type="subcellular location">
    <subcellularLocation>
        <location evidence="1">Cell membrane</location>
        <topology evidence="1">Multi-pass membrane protein</topology>
    </subcellularLocation>
</comment>
<keyword evidence="4" id="KW-1003">Cell membrane</keyword>
<feature type="transmembrane region" description="Helical" evidence="8">
    <location>
        <begin position="7"/>
        <end position="29"/>
    </location>
</feature>
<dbReference type="PANTHER" id="PTHR30047:SF7">
    <property type="entry name" value="HIGH-AFFINITY CHOLINE TRANSPORT PROTEIN"/>
    <property type="match status" value="1"/>
</dbReference>
<dbReference type="GO" id="GO:0022857">
    <property type="term" value="F:transmembrane transporter activity"/>
    <property type="evidence" value="ECO:0007669"/>
    <property type="project" value="InterPro"/>
</dbReference>
<organism evidence="9 10">
    <name type="scientific">Cysteiniphilum litorale</name>
    <dbReference type="NCBI Taxonomy" id="2056700"/>
    <lineage>
        <taxon>Bacteria</taxon>
        <taxon>Pseudomonadati</taxon>
        <taxon>Pseudomonadota</taxon>
        <taxon>Gammaproteobacteria</taxon>
        <taxon>Thiotrichales</taxon>
        <taxon>Fastidiosibacteraceae</taxon>
        <taxon>Cysteiniphilum</taxon>
    </lineage>
</organism>
<reference evidence="9" key="2">
    <citation type="submission" date="2020-09" db="EMBL/GenBank/DDBJ databases">
        <authorList>
            <person name="Sun Q."/>
            <person name="Zhou Y."/>
        </authorList>
    </citation>
    <scope>NUCLEOTIDE SEQUENCE</scope>
    <source>
        <strain evidence="9">CGMCC 1.15758</strain>
    </source>
</reference>
<keyword evidence="10" id="KW-1185">Reference proteome</keyword>
<feature type="transmembrane region" description="Helical" evidence="8">
    <location>
        <begin position="181"/>
        <end position="206"/>
    </location>
</feature>
<evidence type="ECO:0000313" key="10">
    <source>
        <dbReference type="Proteomes" id="UP000636949"/>
    </source>
</evidence>
<keyword evidence="3" id="KW-0813">Transport</keyword>
<feature type="transmembrane region" description="Helical" evidence="8">
    <location>
        <begin position="445"/>
        <end position="466"/>
    </location>
</feature>
<feature type="transmembrane region" description="Helical" evidence="8">
    <location>
        <begin position="260"/>
        <end position="284"/>
    </location>
</feature>
<evidence type="ECO:0000256" key="1">
    <source>
        <dbReference type="ARBA" id="ARBA00004651"/>
    </source>
</evidence>
<dbReference type="PROSITE" id="PS01303">
    <property type="entry name" value="BCCT"/>
    <property type="match status" value="1"/>
</dbReference>
<dbReference type="InterPro" id="IPR000060">
    <property type="entry name" value="BCCT_transptr"/>
</dbReference>